<dbReference type="RefSeq" id="WP_075038614.1">
    <property type="nucleotide sequence ID" value="NZ_CP033836.1"/>
</dbReference>
<name>A0A1Q6D5C1_GARVA</name>
<evidence type="ECO:0000313" key="2">
    <source>
        <dbReference type="Proteomes" id="UP000236146"/>
    </source>
</evidence>
<dbReference type="AlphaFoldDB" id="A0A1Q6D5C1"/>
<dbReference type="EMBL" id="MNLH01000001">
    <property type="protein sequence ID" value="PNS43853.1"/>
    <property type="molecule type" value="Genomic_DNA"/>
</dbReference>
<gene>
    <name evidence="1" type="ORF">BFS05_01150</name>
</gene>
<sequence length="76" mass="8689">MKYPSKAVPFEKSTFSYFVPVLTALSGHQYTPLSLYTKIPLNKRPSTDEYIDTLICLYALGKIKLDEKLGVLYRVN</sequence>
<dbReference type="Pfam" id="PF20292">
    <property type="entry name" value="MC7"/>
    <property type="match status" value="1"/>
</dbReference>
<accession>A0A1Q6D5C1</accession>
<evidence type="ECO:0000313" key="1">
    <source>
        <dbReference type="EMBL" id="PNS43853.1"/>
    </source>
</evidence>
<dbReference type="Proteomes" id="UP000236146">
    <property type="component" value="Unassembled WGS sequence"/>
</dbReference>
<reference evidence="1 2" key="1">
    <citation type="submission" date="2016-10" db="EMBL/GenBank/DDBJ databases">
        <authorList>
            <person name="Varghese N."/>
        </authorList>
    </citation>
    <scope>NUCLEOTIDE SEQUENCE [LARGE SCALE GENOMIC DNA]</scope>
    <source>
        <strain evidence="1 2">KA00225</strain>
    </source>
</reference>
<organism evidence="1 2">
    <name type="scientific">Gardnerella vaginalis</name>
    <dbReference type="NCBI Taxonomy" id="2702"/>
    <lineage>
        <taxon>Bacteria</taxon>
        <taxon>Bacillati</taxon>
        <taxon>Actinomycetota</taxon>
        <taxon>Actinomycetes</taxon>
        <taxon>Bifidobacteriales</taxon>
        <taxon>Bifidobacteriaceae</taxon>
        <taxon>Gardnerella</taxon>
    </lineage>
</organism>
<proteinExistence type="predicted"/>
<comment type="caution">
    <text evidence="1">The sequence shown here is derived from an EMBL/GenBank/DDBJ whole genome shotgun (WGS) entry which is preliminary data.</text>
</comment>
<dbReference type="InterPro" id="IPR046900">
    <property type="entry name" value="ABC-3C_MC7"/>
</dbReference>
<protein>
    <submittedName>
        <fullName evidence="1">Uncharacterized protein</fullName>
    </submittedName>
</protein>